<evidence type="ECO:0000313" key="3">
    <source>
        <dbReference type="Proteomes" id="UP000484164"/>
    </source>
</evidence>
<dbReference type="RefSeq" id="WP_151692490.1">
    <property type="nucleotide sequence ID" value="NZ_BMGX01000002.1"/>
</dbReference>
<comment type="caution">
    <text evidence="2">The sequence shown here is derived from an EMBL/GenBank/DDBJ whole genome shotgun (WGS) entry which is preliminary data.</text>
</comment>
<protein>
    <submittedName>
        <fullName evidence="2">DUF3575 domain-containing protein</fullName>
    </submittedName>
</protein>
<evidence type="ECO:0000313" key="2">
    <source>
        <dbReference type="EMBL" id="KAB2817802.1"/>
    </source>
</evidence>
<keyword evidence="3" id="KW-1185">Reference proteome</keyword>
<dbReference type="AlphaFoldDB" id="A0A6L3ZII0"/>
<dbReference type="Proteomes" id="UP000484164">
    <property type="component" value="Unassembled WGS sequence"/>
</dbReference>
<proteinExistence type="predicted"/>
<gene>
    <name evidence="2" type="ORF">F8C82_05200</name>
</gene>
<feature type="chain" id="PRO_5026680269" evidence="1">
    <location>
        <begin position="20"/>
        <end position="245"/>
    </location>
</feature>
<name>A0A6L3ZII0_9FLAO</name>
<dbReference type="OrthoDB" id="1118958at2"/>
<reference evidence="2 3" key="1">
    <citation type="submission" date="2019-10" db="EMBL/GenBank/DDBJ databases">
        <title>Genome sequence of Phaeocystidibacter marisrubri JCM30614 (type strain).</title>
        <authorList>
            <person name="Bowman J.P."/>
        </authorList>
    </citation>
    <scope>NUCLEOTIDE SEQUENCE [LARGE SCALE GENOMIC DNA]</scope>
    <source>
        <strain evidence="2 3">JCM 30614</strain>
    </source>
</reference>
<organism evidence="2 3">
    <name type="scientific">Phaeocystidibacter marisrubri</name>
    <dbReference type="NCBI Taxonomy" id="1577780"/>
    <lineage>
        <taxon>Bacteria</taxon>
        <taxon>Pseudomonadati</taxon>
        <taxon>Bacteroidota</taxon>
        <taxon>Flavobacteriia</taxon>
        <taxon>Flavobacteriales</taxon>
        <taxon>Phaeocystidibacteraceae</taxon>
        <taxon>Phaeocystidibacter</taxon>
    </lineage>
</organism>
<dbReference type="EMBL" id="WBVQ01000001">
    <property type="protein sequence ID" value="KAB2817802.1"/>
    <property type="molecule type" value="Genomic_DNA"/>
</dbReference>
<keyword evidence="1" id="KW-0732">Signal</keyword>
<feature type="signal peptide" evidence="1">
    <location>
        <begin position="1"/>
        <end position="19"/>
    </location>
</feature>
<sequence length="245" mass="27626">MKRFLLFSLAILSFGTTSAQSEDHSKNNVIRWNMTPTLISGTGSWVFGYERVLSDSRSISTNIGRIQFPLISSFIKGDLAYKSTSKNNGLSFSADYRFYLTSRNKRSAPDGVYTAPFLLYYNFDLEHQFGYPTNQGVEYVGIGTDINAITAGVELGYQFVFDERWTVDLIFIGPCFGLYTVNAGIEGDLPNNITESEAWSTARDFLLNSYPGVVDHFENGTFSKSGRSKSWGFNFRYVLQVGYRF</sequence>
<evidence type="ECO:0000256" key="1">
    <source>
        <dbReference type="SAM" id="SignalP"/>
    </source>
</evidence>
<accession>A0A6L3ZII0</accession>